<feature type="domain" description="ABC transmembrane type-1" evidence="9">
    <location>
        <begin position="60"/>
        <end position="249"/>
    </location>
</feature>
<keyword evidence="5 8" id="KW-0812">Transmembrane</keyword>
<keyword evidence="3 8" id="KW-0813">Transport</keyword>
<dbReference type="PROSITE" id="PS50928">
    <property type="entry name" value="ABC_TM1"/>
    <property type="match status" value="1"/>
</dbReference>
<dbReference type="InterPro" id="IPR035906">
    <property type="entry name" value="MetI-like_sf"/>
</dbReference>
<dbReference type="GO" id="GO:0055085">
    <property type="term" value="P:transmembrane transport"/>
    <property type="evidence" value="ECO:0007669"/>
    <property type="project" value="InterPro"/>
</dbReference>
<gene>
    <name evidence="10" type="ORF">JIN84_19015</name>
</gene>
<dbReference type="AlphaFoldDB" id="A0A934VBW7"/>
<feature type="transmembrane region" description="Helical" evidence="8">
    <location>
        <begin position="230"/>
        <end position="249"/>
    </location>
</feature>
<proteinExistence type="inferred from homology"/>
<evidence type="ECO:0000256" key="4">
    <source>
        <dbReference type="ARBA" id="ARBA00022475"/>
    </source>
</evidence>
<dbReference type="Proteomes" id="UP000600139">
    <property type="component" value="Unassembled WGS sequence"/>
</dbReference>
<dbReference type="PANTHER" id="PTHR43848:SF2">
    <property type="entry name" value="PUTRESCINE TRANSPORT SYSTEM PERMEASE PROTEIN POTI"/>
    <property type="match status" value="1"/>
</dbReference>
<dbReference type="SUPFAM" id="SSF161098">
    <property type="entry name" value="MetI-like"/>
    <property type="match status" value="1"/>
</dbReference>
<dbReference type="InterPro" id="IPR000515">
    <property type="entry name" value="MetI-like"/>
</dbReference>
<organism evidence="10 11">
    <name type="scientific">Luteolibacter yonseiensis</name>
    <dbReference type="NCBI Taxonomy" id="1144680"/>
    <lineage>
        <taxon>Bacteria</taxon>
        <taxon>Pseudomonadati</taxon>
        <taxon>Verrucomicrobiota</taxon>
        <taxon>Verrucomicrobiia</taxon>
        <taxon>Verrucomicrobiales</taxon>
        <taxon>Verrucomicrobiaceae</taxon>
        <taxon>Luteolibacter</taxon>
    </lineage>
</organism>
<keyword evidence="4" id="KW-1003">Cell membrane</keyword>
<feature type="transmembrane region" description="Helical" evidence="8">
    <location>
        <begin position="66"/>
        <end position="86"/>
    </location>
</feature>
<dbReference type="RefSeq" id="WP_200352651.1">
    <property type="nucleotide sequence ID" value="NZ_BAABHZ010000001.1"/>
</dbReference>
<keyword evidence="7 8" id="KW-0472">Membrane</keyword>
<evidence type="ECO:0000313" key="10">
    <source>
        <dbReference type="EMBL" id="MBK1817718.1"/>
    </source>
</evidence>
<protein>
    <submittedName>
        <fullName evidence="10">ABC transporter permease</fullName>
    </submittedName>
</protein>
<keyword evidence="6 8" id="KW-1133">Transmembrane helix</keyword>
<dbReference type="CDD" id="cd06261">
    <property type="entry name" value="TM_PBP2"/>
    <property type="match status" value="1"/>
</dbReference>
<evidence type="ECO:0000259" key="9">
    <source>
        <dbReference type="PROSITE" id="PS50928"/>
    </source>
</evidence>
<sequence>MKSSRVPAFTTWLVLAFFYLPIGVLILNSFNASRFGTTWQGFTLKWYERLLERQDLWTALGNSLKIAAFASIGSMILGTCAAFALHRFRSRLQIAHQALVTVPLVLPEILMGMSLLLLFVSVGQPLGLLTVGVAHITFCVSYVALVVQARLQDFDFQIVDAARDLGASRFQAFLKIVLPLLAPGILAGGLLAFTLSIDDFVVTFFVKGPGSDTLPVVIYSMIKKSREFPVINALSSLLLVVTFLTVWGSQRLTRK</sequence>
<comment type="subcellular location">
    <subcellularLocation>
        <location evidence="1 8">Cell membrane</location>
        <topology evidence="1 8">Multi-pass membrane protein</topology>
    </subcellularLocation>
</comment>
<comment type="caution">
    <text evidence="10">The sequence shown here is derived from an EMBL/GenBank/DDBJ whole genome shotgun (WGS) entry which is preliminary data.</text>
</comment>
<dbReference type="GO" id="GO:0005886">
    <property type="term" value="C:plasma membrane"/>
    <property type="evidence" value="ECO:0007669"/>
    <property type="project" value="UniProtKB-SubCell"/>
</dbReference>
<name>A0A934VBW7_9BACT</name>
<dbReference type="InterPro" id="IPR051789">
    <property type="entry name" value="Bact_Polyamine_Transport"/>
</dbReference>
<keyword evidence="11" id="KW-1185">Reference proteome</keyword>
<evidence type="ECO:0000256" key="5">
    <source>
        <dbReference type="ARBA" id="ARBA00022692"/>
    </source>
</evidence>
<feature type="transmembrane region" description="Helical" evidence="8">
    <location>
        <begin position="98"/>
        <end position="120"/>
    </location>
</feature>
<accession>A0A934VBW7</accession>
<evidence type="ECO:0000256" key="8">
    <source>
        <dbReference type="RuleBase" id="RU363032"/>
    </source>
</evidence>
<evidence type="ECO:0000256" key="7">
    <source>
        <dbReference type="ARBA" id="ARBA00023136"/>
    </source>
</evidence>
<feature type="transmembrane region" description="Helical" evidence="8">
    <location>
        <begin position="172"/>
        <end position="197"/>
    </location>
</feature>
<feature type="transmembrane region" description="Helical" evidence="8">
    <location>
        <begin position="12"/>
        <end position="30"/>
    </location>
</feature>
<evidence type="ECO:0000313" key="11">
    <source>
        <dbReference type="Proteomes" id="UP000600139"/>
    </source>
</evidence>
<feature type="transmembrane region" description="Helical" evidence="8">
    <location>
        <begin position="126"/>
        <end position="151"/>
    </location>
</feature>
<evidence type="ECO:0000256" key="1">
    <source>
        <dbReference type="ARBA" id="ARBA00004651"/>
    </source>
</evidence>
<evidence type="ECO:0000256" key="6">
    <source>
        <dbReference type="ARBA" id="ARBA00022989"/>
    </source>
</evidence>
<dbReference type="Gene3D" id="1.10.3720.10">
    <property type="entry name" value="MetI-like"/>
    <property type="match status" value="1"/>
</dbReference>
<evidence type="ECO:0000256" key="3">
    <source>
        <dbReference type="ARBA" id="ARBA00022448"/>
    </source>
</evidence>
<dbReference type="Pfam" id="PF00528">
    <property type="entry name" value="BPD_transp_1"/>
    <property type="match status" value="1"/>
</dbReference>
<dbReference type="PANTHER" id="PTHR43848">
    <property type="entry name" value="PUTRESCINE TRANSPORT SYSTEM PERMEASE PROTEIN POTI"/>
    <property type="match status" value="1"/>
</dbReference>
<dbReference type="EMBL" id="JAENIK010000012">
    <property type="protein sequence ID" value="MBK1817718.1"/>
    <property type="molecule type" value="Genomic_DNA"/>
</dbReference>
<comment type="similarity">
    <text evidence="2">Belongs to the binding-protein-dependent transport system permease family. CysTW subfamily.</text>
</comment>
<evidence type="ECO:0000256" key="2">
    <source>
        <dbReference type="ARBA" id="ARBA00007069"/>
    </source>
</evidence>
<reference evidence="10" key="1">
    <citation type="submission" date="2021-01" db="EMBL/GenBank/DDBJ databases">
        <title>Modified the classification status of verrucomicrobia.</title>
        <authorList>
            <person name="Feng X."/>
        </authorList>
    </citation>
    <scope>NUCLEOTIDE SEQUENCE</scope>
    <source>
        <strain evidence="10">JCM 18052</strain>
    </source>
</reference>